<dbReference type="AlphaFoldDB" id="A0AAV6UNR7"/>
<accession>A0AAV6UNR7</accession>
<protein>
    <recommendedName>
        <fullName evidence="3">Nuclease HARBI1</fullName>
    </recommendedName>
</protein>
<dbReference type="Proteomes" id="UP000827092">
    <property type="component" value="Unassembled WGS sequence"/>
</dbReference>
<feature type="non-terminal residue" evidence="1">
    <location>
        <position position="175"/>
    </location>
</feature>
<name>A0AAV6UNR7_9ARAC</name>
<evidence type="ECO:0000313" key="1">
    <source>
        <dbReference type="EMBL" id="KAG8185246.1"/>
    </source>
</evidence>
<keyword evidence="2" id="KW-1185">Reference proteome</keyword>
<evidence type="ECO:0000313" key="2">
    <source>
        <dbReference type="Proteomes" id="UP000827092"/>
    </source>
</evidence>
<gene>
    <name evidence="1" type="ORF">JTE90_023862</name>
</gene>
<organism evidence="1 2">
    <name type="scientific">Oedothorax gibbosus</name>
    <dbReference type="NCBI Taxonomy" id="931172"/>
    <lineage>
        <taxon>Eukaryota</taxon>
        <taxon>Metazoa</taxon>
        <taxon>Ecdysozoa</taxon>
        <taxon>Arthropoda</taxon>
        <taxon>Chelicerata</taxon>
        <taxon>Arachnida</taxon>
        <taxon>Araneae</taxon>
        <taxon>Araneomorphae</taxon>
        <taxon>Entelegynae</taxon>
        <taxon>Araneoidea</taxon>
        <taxon>Linyphiidae</taxon>
        <taxon>Erigoninae</taxon>
        <taxon>Oedothorax</taxon>
    </lineage>
</organism>
<comment type="caution">
    <text evidence="1">The sequence shown here is derived from an EMBL/GenBank/DDBJ whole genome shotgun (WGS) entry which is preliminary data.</text>
</comment>
<sequence length="175" mass="19181">MFAKLQRSCEKTAFALENDEFKRMFVLSKKNARHLCKILYKELAPKCGTQTSIPVEIKVLSALHYFASGRHQKDVGEESTLSVSQAAVSRYVMAVSDAICNKILDSSVAFPSPYKSSKGTDREIAGFPGAIGAACCWHIPIAAPHQNSRFLNSRGQHSINALLVCDANAKICFVD</sequence>
<reference evidence="1 2" key="1">
    <citation type="journal article" date="2022" name="Nat. Ecol. Evol.">
        <title>A masculinizing supergene underlies an exaggerated male reproductive morph in a spider.</title>
        <authorList>
            <person name="Hendrickx F."/>
            <person name="De Corte Z."/>
            <person name="Sonet G."/>
            <person name="Van Belleghem S.M."/>
            <person name="Kostlbacher S."/>
            <person name="Vangestel C."/>
        </authorList>
    </citation>
    <scope>NUCLEOTIDE SEQUENCE [LARGE SCALE GENOMIC DNA]</scope>
    <source>
        <strain evidence="1">W744_W776</strain>
    </source>
</reference>
<evidence type="ECO:0008006" key="3">
    <source>
        <dbReference type="Google" id="ProtNLM"/>
    </source>
</evidence>
<dbReference type="EMBL" id="JAFNEN010000341">
    <property type="protein sequence ID" value="KAG8185246.1"/>
    <property type="molecule type" value="Genomic_DNA"/>
</dbReference>
<proteinExistence type="predicted"/>